<evidence type="ECO:0000313" key="2">
    <source>
        <dbReference type="EMBL" id="MFC5750850.1"/>
    </source>
</evidence>
<comment type="caution">
    <text evidence="2">The sequence shown here is derived from an EMBL/GenBank/DDBJ whole genome shotgun (WGS) entry which is preliminary data.</text>
</comment>
<feature type="region of interest" description="Disordered" evidence="1">
    <location>
        <begin position="355"/>
        <end position="405"/>
    </location>
</feature>
<protein>
    <recommendedName>
        <fullName evidence="4">PE-PGRS family protein</fullName>
    </recommendedName>
</protein>
<evidence type="ECO:0008006" key="4">
    <source>
        <dbReference type="Google" id="ProtNLM"/>
    </source>
</evidence>
<proteinExistence type="predicted"/>
<accession>A0ABW1A5N3</accession>
<dbReference type="EMBL" id="JBHSON010000059">
    <property type="protein sequence ID" value="MFC5750850.1"/>
    <property type="molecule type" value="Genomic_DNA"/>
</dbReference>
<feature type="compositionally biased region" description="Basic and acidic residues" evidence="1">
    <location>
        <begin position="308"/>
        <end position="317"/>
    </location>
</feature>
<gene>
    <name evidence="2" type="ORF">ACFPZN_34975</name>
</gene>
<evidence type="ECO:0000313" key="3">
    <source>
        <dbReference type="Proteomes" id="UP001596074"/>
    </source>
</evidence>
<feature type="compositionally biased region" description="Basic and acidic residues" evidence="1">
    <location>
        <begin position="376"/>
        <end position="392"/>
    </location>
</feature>
<name>A0ABW1A5N3_9ACTN</name>
<keyword evidence="3" id="KW-1185">Reference proteome</keyword>
<sequence>MTEWSPVVYGRTRWVDRWRRAWPAGVPLGGRPEKAMLDVINGGEDLVRPDAGEESHAPRFLLARGADGVLVGVACRARMLSDAMHTDLQGGRELYCFVGWFGAGGSVADLPPLADLAARCQEWAGRVYERFMKPVWELHEDQIVLERTLPEPAPWASTSVKETEGEGGRRLSVQPDVVHVLPADQAAEYWDRAVLTGADFALATGWWTMADRRAEHLTHLCVEGVREPRTIPRPKPEPRTEPVRPKSAGAPKRSDWDRFQHEQVLEEDRGGRGLRGVARDIARAFLGPEEEHHTPHSFGGDAARARKRTDQARGLPERKRQELIAAWHRAKLRYEAALKEAEAAEGELAHIEELLGGAGPGAPSDPHGGGSVRPVRRTEPPPDVELPERPGHTGDFFGDTWGRDR</sequence>
<reference evidence="3" key="1">
    <citation type="journal article" date="2019" name="Int. J. Syst. Evol. Microbiol.">
        <title>The Global Catalogue of Microorganisms (GCM) 10K type strain sequencing project: providing services to taxonomists for standard genome sequencing and annotation.</title>
        <authorList>
            <consortium name="The Broad Institute Genomics Platform"/>
            <consortium name="The Broad Institute Genome Sequencing Center for Infectious Disease"/>
            <person name="Wu L."/>
            <person name="Ma J."/>
        </authorList>
    </citation>
    <scope>NUCLEOTIDE SEQUENCE [LARGE SCALE GENOMIC DNA]</scope>
    <source>
        <strain evidence="3">KCTC 42087</strain>
    </source>
</reference>
<feature type="compositionally biased region" description="Basic and acidic residues" evidence="1">
    <location>
        <begin position="228"/>
        <end position="244"/>
    </location>
</feature>
<feature type="region of interest" description="Disordered" evidence="1">
    <location>
        <begin position="288"/>
        <end position="317"/>
    </location>
</feature>
<evidence type="ECO:0000256" key="1">
    <source>
        <dbReference type="SAM" id="MobiDB-lite"/>
    </source>
</evidence>
<organism evidence="2 3">
    <name type="scientific">Actinomadura rugatobispora</name>
    <dbReference type="NCBI Taxonomy" id="1994"/>
    <lineage>
        <taxon>Bacteria</taxon>
        <taxon>Bacillati</taxon>
        <taxon>Actinomycetota</taxon>
        <taxon>Actinomycetes</taxon>
        <taxon>Streptosporangiales</taxon>
        <taxon>Thermomonosporaceae</taxon>
        <taxon>Actinomadura</taxon>
    </lineage>
</organism>
<dbReference type="Proteomes" id="UP001596074">
    <property type="component" value="Unassembled WGS sequence"/>
</dbReference>
<feature type="region of interest" description="Disordered" evidence="1">
    <location>
        <begin position="228"/>
        <end position="254"/>
    </location>
</feature>
<dbReference type="RefSeq" id="WP_378286651.1">
    <property type="nucleotide sequence ID" value="NZ_JBHSON010000059.1"/>
</dbReference>